<comment type="caution">
    <text evidence="1">The sequence shown here is derived from an EMBL/GenBank/DDBJ whole genome shotgun (WGS) entry which is preliminary data.</text>
</comment>
<reference evidence="1 2" key="1">
    <citation type="submission" date="2015-11" db="EMBL/GenBank/DDBJ databases">
        <title>Butyribacter intestini gen. nov., sp. nov., a butyric acid-producing bacterium of the family Lachnospiraceae isolated from the human faeces.</title>
        <authorList>
            <person name="Zou Y."/>
            <person name="Xue W."/>
            <person name="Luo G."/>
            <person name="Lv M."/>
        </authorList>
    </citation>
    <scope>NUCLEOTIDE SEQUENCE [LARGE SCALE GENOMIC DNA]</scope>
    <source>
        <strain evidence="1 2">ACET-33324</strain>
    </source>
</reference>
<organism evidence="1 2">
    <name type="scientific">Acetivibrio ethanolgignens</name>
    <dbReference type="NCBI Taxonomy" id="290052"/>
    <lineage>
        <taxon>Bacteria</taxon>
        <taxon>Bacillati</taxon>
        <taxon>Bacillota</taxon>
        <taxon>Clostridia</taxon>
        <taxon>Eubacteriales</taxon>
        <taxon>Oscillospiraceae</taxon>
        <taxon>Acetivibrio</taxon>
    </lineage>
</organism>
<dbReference type="Proteomes" id="UP000054874">
    <property type="component" value="Unassembled WGS sequence"/>
</dbReference>
<dbReference type="STRING" id="290052.ASU35_03615"/>
<name>A0A0V8QBA0_9FIRM</name>
<dbReference type="RefSeq" id="WP_058353870.1">
    <property type="nucleotide sequence ID" value="NZ_CABMMD010000197.1"/>
</dbReference>
<sequence>MKNAIKQLYRGKSFIGDGGTADVIRFEQETGIMLGKNGGSHVQKGIDMASYIQNKILTQNLSDTDRTLATRLLDDLNSALGR</sequence>
<evidence type="ECO:0000313" key="1">
    <source>
        <dbReference type="EMBL" id="KSV57815.1"/>
    </source>
</evidence>
<dbReference type="AlphaFoldDB" id="A0A0V8QBA0"/>
<dbReference type="EMBL" id="LNAM01000197">
    <property type="protein sequence ID" value="KSV57815.1"/>
    <property type="molecule type" value="Genomic_DNA"/>
</dbReference>
<evidence type="ECO:0000313" key="2">
    <source>
        <dbReference type="Proteomes" id="UP000054874"/>
    </source>
</evidence>
<keyword evidence="2" id="KW-1185">Reference proteome</keyword>
<proteinExistence type="predicted"/>
<protein>
    <submittedName>
        <fullName evidence="1">Uncharacterized protein</fullName>
    </submittedName>
</protein>
<dbReference type="OrthoDB" id="2104103at2"/>
<accession>A0A0V8QBA0</accession>
<gene>
    <name evidence="1" type="ORF">ASU35_03615</name>
</gene>